<dbReference type="RefSeq" id="WP_169641037.1">
    <property type="nucleotide sequence ID" value="NZ_CP048788.1"/>
</dbReference>
<protein>
    <recommendedName>
        <fullName evidence="3">MarR family transcriptional regulator</fullName>
    </recommendedName>
</protein>
<sequence length="96" mass="10689">MNKYQALSNLRSLLRSMERDLGLDDLSQAELDVFLAAQSIATLPEDVITSTEMRHHDLVAPFPPATYHRALRALVDRGLLKKAKGAKAKSYVLVAR</sequence>
<evidence type="ECO:0008006" key="3">
    <source>
        <dbReference type="Google" id="ProtNLM"/>
    </source>
</evidence>
<accession>A0A858SSD1</accession>
<evidence type="ECO:0000313" key="1">
    <source>
        <dbReference type="EMBL" id="QJF51819.1"/>
    </source>
</evidence>
<dbReference type="KEGG" id="rpon:G3256_11920"/>
<dbReference type="Proteomes" id="UP000503308">
    <property type="component" value="Chromosome"/>
</dbReference>
<keyword evidence="2" id="KW-1185">Reference proteome</keyword>
<dbReference type="AlphaFoldDB" id="A0A858SSD1"/>
<name>A0A858SSD1_9RHOB</name>
<proteinExistence type="predicted"/>
<reference evidence="1 2" key="1">
    <citation type="submission" date="2020-02" db="EMBL/GenBank/DDBJ databases">
        <title>Genome sequence of Roseobacter ponti.</title>
        <authorList>
            <person name="Hollensteiner J."/>
            <person name="Schneider D."/>
            <person name="Poehlein A."/>
            <person name="Daniel R."/>
        </authorList>
    </citation>
    <scope>NUCLEOTIDE SEQUENCE [LARGE SCALE GENOMIC DNA]</scope>
    <source>
        <strain evidence="1 2">DSM 106830</strain>
    </source>
</reference>
<dbReference type="EMBL" id="CP048788">
    <property type="protein sequence ID" value="QJF51819.1"/>
    <property type="molecule type" value="Genomic_DNA"/>
</dbReference>
<organism evidence="1 2">
    <name type="scientific">Roseobacter ponti</name>
    <dbReference type="NCBI Taxonomy" id="1891787"/>
    <lineage>
        <taxon>Bacteria</taxon>
        <taxon>Pseudomonadati</taxon>
        <taxon>Pseudomonadota</taxon>
        <taxon>Alphaproteobacteria</taxon>
        <taxon>Rhodobacterales</taxon>
        <taxon>Roseobacteraceae</taxon>
        <taxon>Roseobacter</taxon>
    </lineage>
</organism>
<gene>
    <name evidence="1" type="ORF">G3256_11920</name>
</gene>
<evidence type="ECO:0000313" key="2">
    <source>
        <dbReference type="Proteomes" id="UP000503308"/>
    </source>
</evidence>